<accession>A0AAV2MYY5</accession>
<organism evidence="1 2">
    <name type="scientific">Lasius platythorax</name>
    <dbReference type="NCBI Taxonomy" id="488582"/>
    <lineage>
        <taxon>Eukaryota</taxon>
        <taxon>Metazoa</taxon>
        <taxon>Ecdysozoa</taxon>
        <taxon>Arthropoda</taxon>
        <taxon>Hexapoda</taxon>
        <taxon>Insecta</taxon>
        <taxon>Pterygota</taxon>
        <taxon>Neoptera</taxon>
        <taxon>Endopterygota</taxon>
        <taxon>Hymenoptera</taxon>
        <taxon>Apocrita</taxon>
        <taxon>Aculeata</taxon>
        <taxon>Formicoidea</taxon>
        <taxon>Formicidae</taxon>
        <taxon>Formicinae</taxon>
        <taxon>Lasius</taxon>
        <taxon>Lasius</taxon>
    </lineage>
</organism>
<dbReference type="EMBL" id="CAXIPU020000854">
    <property type="protein sequence ID" value="CAL1672709.1"/>
    <property type="molecule type" value="Genomic_DNA"/>
</dbReference>
<sequence>MRWPVWLAPVHGLTEGYAGVGSLGGEMRIGSPNFILWSTGSSCVKPRMSRCLRAGCTTPWSTSHHRISFSISRFGLMRSLQGSVPREGLDN</sequence>
<evidence type="ECO:0000313" key="1">
    <source>
        <dbReference type="EMBL" id="CAL1672709.1"/>
    </source>
</evidence>
<evidence type="ECO:0000313" key="2">
    <source>
        <dbReference type="Proteomes" id="UP001497644"/>
    </source>
</evidence>
<evidence type="ECO:0008006" key="3">
    <source>
        <dbReference type="Google" id="ProtNLM"/>
    </source>
</evidence>
<proteinExistence type="predicted"/>
<reference evidence="1" key="1">
    <citation type="submission" date="2024-04" db="EMBL/GenBank/DDBJ databases">
        <authorList>
            <consortium name="Molecular Ecology Group"/>
        </authorList>
    </citation>
    <scope>NUCLEOTIDE SEQUENCE</scope>
</reference>
<keyword evidence="2" id="KW-1185">Reference proteome</keyword>
<name>A0AAV2MYY5_9HYME</name>
<dbReference type="Proteomes" id="UP001497644">
    <property type="component" value="Unassembled WGS sequence"/>
</dbReference>
<comment type="caution">
    <text evidence="1">The sequence shown here is derived from an EMBL/GenBank/DDBJ whole genome shotgun (WGS) entry which is preliminary data.</text>
</comment>
<protein>
    <recommendedName>
        <fullName evidence="3">Secreted protein</fullName>
    </recommendedName>
</protein>
<gene>
    <name evidence="1" type="ORF">LPLAT_LOCUS10607</name>
</gene>
<dbReference type="AlphaFoldDB" id="A0AAV2MYY5"/>